<accession>A0AAJ0GAK2</accession>
<dbReference type="PANTHER" id="PTHR34846">
    <property type="entry name" value="4-CARBOXYMUCONOLACTONE DECARBOXYLASE FAMILY PROTEIN (AFU_ORTHOLOGUE AFUA_6G11590)"/>
    <property type="match status" value="1"/>
</dbReference>
<gene>
    <name evidence="1" type="ORF">LTR09_003635</name>
</gene>
<reference evidence="1" key="1">
    <citation type="submission" date="2023-04" db="EMBL/GenBank/DDBJ databases">
        <title>Black Yeasts Isolated from many extreme environments.</title>
        <authorList>
            <person name="Coleine C."/>
            <person name="Stajich J.E."/>
            <person name="Selbmann L."/>
        </authorList>
    </citation>
    <scope>NUCLEOTIDE SEQUENCE</scope>
    <source>
        <strain evidence="1">CCFEE 5312</strain>
    </source>
</reference>
<dbReference type="Proteomes" id="UP001271007">
    <property type="component" value="Unassembled WGS sequence"/>
</dbReference>
<dbReference type="PANTHER" id="PTHR34846:SF11">
    <property type="entry name" value="4-CARBOXYMUCONOLACTONE DECARBOXYLASE FAMILY PROTEIN (AFU_ORTHOLOGUE AFUA_6G11590)"/>
    <property type="match status" value="1"/>
</dbReference>
<dbReference type="EMBL" id="JAWDJX010000008">
    <property type="protein sequence ID" value="KAK3055714.1"/>
    <property type="molecule type" value="Genomic_DNA"/>
</dbReference>
<comment type="caution">
    <text evidence="1">The sequence shown here is derived from an EMBL/GenBank/DDBJ whole genome shotgun (WGS) entry which is preliminary data.</text>
</comment>
<dbReference type="InterPro" id="IPR029032">
    <property type="entry name" value="AhpD-like"/>
</dbReference>
<evidence type="ECO:0000313" key="2">
    <source>
        <dbReference type="Proteomes" id="UP001271007"/>
    </source>
</evidence>
<evidence type="ECO:0000313" key="1">
    <source>
        <dbReference type="EMBL" id="KAK3055714.1"/>
    </source>
</evidence>
<dbReference type="Gene3D" id="1.20.1290.10">
    <property type="entry name" value="AhpD-like"/>
    <property type="match status" value="1"/>
</dbReference>
<proteinExistence type="predicted"/>
<name>A0AAJ0GAK2_9PEZI</name>
<protein>
    <submittedName>
        <fullName evidence="1">Uncharacterized protein</fullName>
    </submittedName>
</protein>
<sequence length="190" mass="20698">MSRLEPKPREELDQEQQPLHDMFDAMATKVYGDLFTWKIDGAEVGPMPVFLHQPKAGTAAWHLTVAVAQIKLSPDAKETAIVTVGAHHQAGYIVYCHERLATAPGLLSENQVTLIKKGEKPGDLNEGCSVAFDIAKRLTSTPGPMPPELWDRGVAVLGKDGVVGLLHYIGFYSYVSMFMNGTGVPVPEDN</sequence>
<organism evidence="1 2">
    <name type="scientific">Extremus antarcticus</name>
    <dbReference type="NCBI Taxonomy" id="702011"/>
    <lineage>
        <taxon>Eukaryota</taxon>
        <taxon>Fungi</taxon>
        <taxon>Dikarya</taxon>
        <taxon>Ascomycota</taxon>
        <taxon>Pezizomycotina</taxon>
        <taxon>Dothideomycetes</taxon>
        <taxon>Dothideomycetidae</taxon>
        <taxon>Mycosphaerellales</taxon>
        <taxon>Extremaceae</taxon>
        <taxon>Extremus</taxon>
    </lineage>
</organism>
<dbReference type="AlphaFoldDB" id="A0AAJ0GAK2"/>
<dbReference type="SUPFAM" id="SSF69118">
    <property type="entry name" value="AhpD-like"/>
    <property type="match status" value="1"/>
</dbReference>
<keyword evidence="2" id="KW-1185">Reference proteome</keyword>